<evidence type="ECO:0000313" key="2">
    <source>
        <dbReference type="EMBL" id="SSX23317.1"/>
    </source>
</evidence>
<feature type="compositionally biased region" description="Polar residues" evidence="1">
    <location>
        <begin position="554"/>
        <end position="596"/>
    </location>
</feature>
<dbReference type="AlphaFoldDB" id="A0A336M4J2"/>
<name>A0A336M4J2_CULSO</name>
<accession>A0A336M4J2</accession>
<feature type="compositionally biased region" description="Basic and acidic residues" evidence="1">
    <location>
        <begin position="172"/>
        <end position="182"/>
    </location>
</feature>
<gene>
    <name evidence="2" type="primary">CSON008718</name>
</gene>
<protein>
    <submittedName>
        <fullName evidence="2">CSON008718 protein</fullName>
    </submittedName>
</protein>
<feature type="region of interest" description="Disordered" evidence="1">
    <location>
        <begin position="532"/>
        <end position="596"/>
    </location>
</feature>
<sequence length="848" mass="96844">MEQELSQLSLSEDDLTVKEGELIDQSTSTINDEKSLKTFEFKKKRMVPKSSMDESRQSSNMSYVKNLLKEPTVHKIKLKEKSPIKDSSFLTEIGMPNEDEVYASSKTDSLSKYKFLEPLASYLPQTRPIPALFSDEEESFLNKAFYDNEINVNSSIKSCEISDISVIDARKSDNEGHHRDEMTSNSISSKMSDTDKENVPKQSDFTTAKAALERDIIRLGHAPKTVNQMKTGLQAINEQTPKPIQKVEETPGTKKSYLESFFVREYETPAKQSLNTELNESCPFNASTLSEYQQKLKALQPSVKLASDFLTEKTPTVNGLNFVDFDSFMEVDDDDNPDELLQEKFPNPDCSFSLSEISAKMKRSQSKPMTDQEYYIEVLSQFCDNPVKNLIEFDPEATMMAISQEDRDYDLNENENENEENVKSDDVFNENDIQDKMNDIKSRHGAKKDLENLNPSFFDDDPPKPVKKSFDAPLIQDEKTEKSFFDRNSPKINTVDVEELLKSPQFESKKQINTQDILENFTQYIENIFHDSQPDTFDSEISKNESLQKERESGYNSNSISNKSDFNSNSISNKSDYNSNSISNKSDFNSVTNSTVNKPRKTLGIAHTYKKAVKTSEDPKVKPIPLKPIININYGTVPSQSSKPSIEVPKNVEGPSSKANRVAYQIQSSIPVVDPFKCRQRSVFGRQPARIRNLDHQLAIFKQDYKLQTHTTTIRDILKNNDGNFVTRPQNVNRGRRYRRAEEDINNLEMFRDGKNSIEGSVIFENKQILPSYFQGAVQYFQKISMPNNSVTKNTEKSKQFSWNSVPCQKILRQSKNLLSSPKRRVEDTLAWLDAPPAKSSKFDDFFD</sequence>
<dbReference type="EMBL" id="UFQT01000332">
    <property type="protein sequence ID" value="SSX23317.1"/>
    <property type="molecule type" value="Genomic_DNA"/>
</dbReference>
<reference evidence="2" key="1">
    <citation type="submission" date="2018-07" db="EMBL/GenBank/DDBJ databases">
        <authorList>
            <person name="Quirk P.G."/>
            <person name="Krulwich T.A."/>
        </authorList>
    </citation>
    <scope>NUCLEOTIDE SEQUENCE</scope>
</reference>
<feature type="region of interest" description="Disordered" evidence="1">
    <location>
        <begin position="172"/>
        <end position="200"/>
    </location>
</feature>
<feature type="compositionally biased region" description="Basic and acidic residues" evidence="1">
    <location>
        <begin position="540"/>
        <end position="553"/>
    </location>
</feature>
<evidence type="ECO:0000256" key="1">
    <source>
        <dbReference type="SAM" id="MobiDB-lite"/>
    </source>
</evidence>
<proteinExistence type="predicted"/>
<organism evidence="2">
    <name type="scientific">Culicoides sonorensis</name>
    <name type="common">Biting midge</name>
    <dbReference type="NCBI Taxonomy" id="179676"/>
    <lineage>
        <taxon>Eukaryota</taxon>
        <taxon>Metazoa</taxon>
        <taxon>Ecdysozoa</taxon>
        <taxon>Arthropoda</taxon>
        <taxon>Hexapoda</taxon>
        <taxon>Insecta</taxon>
        <taxon>Pterygota</taxon>
        <taxon>Neoptera</taxon>
        <taxon>Endopterygota</taxon>
        <taxon>Diptera</taxon>
        <taxon>Nematocera</taxon>
        <taxon>Chironomoidea</taxon>
        <taxon>Ceratopogonidae</taxon>
        <taxon>Ceratopogoninae</taxon>
        <taxon>Culicoides</taxon>
        <taxon>Monoculicoides</taxon>
    </lineage>
</organism>
<dbReference type="VEuPathDB" id="VectorBase:CSON008718"/>